<evidence type="ECO:0000313" key="2">
    <source>
        <dbReference type="Proteomes" id="UP000230750"/>
    </source>
</evidence>
<dbReference type="AlphaFoldDB" id="A0A2G8LCC0"/>
<dbReference type="EMBL" id="MRZV01000129">
    <property type="protein sequence ID" value="PIK57899.1"/>
    <property type="molecule type" value="Genomic_DNA"/>
</dbReference>
<name>A0A2G8LCC0_STIJA</name>
<protein>
    <submittedName>
        <fullName evidence="1">Uncharacterized protein</fullName>
    </submittedName>
</protein>
<accession>A0A2G8LCC0</accession>
<keyword evidence="2" id="KW-1185">Reference proteome</keyword>
<comment type="caution">
    <text evidence="1">The sequence shown here is derived from an EMBL/GenBank/DDBJ whole genome shotgun (WGS) entry which is preliminary data.</text>
</comment>
<gene>
    <name evidence="1" type="ORF">BSL78_05180</name>
</gene>
<dbReference type="Proteomes" id="UP000230750">
    <property type="component" value="Unassembled WGS sequence"/>
</dbReference>
<evidence type="ECO:0000313" key="1">
    <source>
        <dbReference type="EMBL" id="PIK57899.1"/>
    </source>
</evidence>
<reference evidence="1 2" key="1">
    <citation type="journal article" date="2017" name="PLoS Biol.">
        <title>The sea cucumber genome provides insights into morphological evolution and visceral regeneration.</title>
        <authorList>
            <person name="Zhang X."/>
            <person name="Sun L."/>
            <person name="Yuan J."/>
            <person name="Sun Y."/>
            <person name="Gao Y."/>
            <person name="Zhang L."/>
            <person name="Li S."/>
            <person name="Dai H."/>
            <person name="Hamel J.F."/>
            <person name="Liu C."/>
            <person name="Yu Y."/>
            <person name="Liu S."/>
            <person name="Lin W."/>
            <person name="Guo K."/>
            <person name="Jin S."/>
            <person name="Xu P."/>
            <person name="Storey K.B."/>
            <person name="Huan P."/>
            <person name="Zhang T."/>
            <person name="Zhou Y."/>
            <person name="Zhang J."/>
            <person name="Lin C."/>
            <person name="Li X."/>
            <person name="Xing L."/>
            <person name="Huo D."/>
            <person name="Sun M."/>
            <person name="Wang L."/>
            <person name="Mercier A."/>
            <person name="Li F."/>
            <person name="Yang H."/>
            <person name="Xiang J."/>
        </authorList>
    </citation>
    <scope>NUCLEOTIDE SEQUENCE [LARGE SCALE GENOMIC DNA]</scope>
    <source>
        <strain evidence="1">Shaxun</strain>
        <tissue evidence="1">Muscle</tissue>
    </source>
</reference>
<proteinExistence type="predicted"/>
<organism evidence="1 2">
    <name type="scientific">Stichopus japonicus</name>
    <name type="common">Sea cucumber</name>
    <dbReference type="NCBI Taxonomy" id="307972"/>
    <lineage>
        <taxon>Eukaryota</taxon>
        <taxon>Metazoa</taxon>
        <taxon>Echinodermata</taxon>
        <taxon>Eleutherozoa</taxon>
        <taxon>Echinozoa</taxon>
        <taxon>Holothuroidea</taxon>
        <taxon>Aspidochirotacea</taxon>
        <taxon>Aspidochirotida</taxon>
        <taxon>Stichopodidae</taxon>
        <taxon>Apostichopus</taxon>
    </lineage>
</organism>
<sequence length="316" mass="36050">MKAQHSCFSKLVRERERKVYKEAPLIDWEDIFTSRQSFCELDSPVRKTKLPFFPDSTADINANFSTTSEVTAWLSRSRHLEDKGIMTSPYQFPNCSCSRSTFQNPANKLPLYTATEGALPNRSVYALPLQSVDDFSDRDSLSSLESLESLEMDDSVFRESLYSLSSEQLYQSQTFTQVTDEIYEDSLCEDVPSGRQPLFDPEPIEDTINQLDFTGSMLSSCFSKACNARRETSQIIHLKFFASNVKIVLSVQAMKLDLDLSTSPTRSVADGFRKQPDNLYRLNFVSKETPVRYIKNKPLKPIHQVDAEYRCRKGIA</sequence>